<gene>
    <name evidence="5" type="ORF">N7548_05455</name>
</gene>
<feature type="domain" description="Pectinesterase catalytic" evidence="4">
    <location>
        <begin position="24"/>
        <end position="132"/>
    </location>
</feature>
<dbReference type="InterPro" id="IPR011050">
    <property type="entry name" value="Pectin_lyase_fold/virulence"/>
</dbReference>
<evidence type="ECO:0000313" key="6">
    <source>
        <dbReference type="Proteomes" id="UP001177160"/>
    </source>
</evidence>
<dbReference type="Pfam" id="PF01095">
    <property type="entry name" value="Pectinesterase"/>
    <property type="match status" value="2"/>
</dbReference>
<protein>
    <submittedName>
        <fullName evidence="5">Pectinesterase family protein</fullName>
    </submittedName>
</protein>
<keyword evidence="6" id="KW-1185">Reference proteome</keyword>
<dbReference type="InterPro" id="IPR000070">
    <property type="entry name" value="Pectinesterase_cat"/>
</dbReference>
<dbReference type="PANTHER" id="PTHR31321:SF57">
    <property type="entry name" value="PECTINESTERASE 53-RELATED"/>
    <property type="match status" value="1"/>
</dbReference>
<keyword evidence="2" id="KW-0378">Hydrolase</keyword>
<dbReference type="InterPro" id="IPR012334">
    <property type="entry name" value="Pectin_lyas_fold"/>
</dbReference>
<evidence type="ECO:0000256" key="3">
    <source>
        <dbReference type="ARBA" id="ARBA00023085"/>
    </source>
</evidence>
<dbReference type="Proteomes" id="UP001177160">
    <property type="component" value="Unassembled WGS sequence"/>
</dbReference>
<comment type="caution">
    <text evidence="5">The sequence shown here is derived from an EMBL/GenBank/DDBJ whole genome shotgun (WGS) entry which is preliminary data.</text>
</comment>
<accession>A0ABT2Y6A8</accession>
<feature type="domain" description="Pectinesterase catalytic" evidence="4">
    <location>
        <begin position="158"/>
        <end position="256"/>
    </location>
</feature>
<dbReference type="PANTHER" id="PTHR31321">
    <property type="entry name" value="ACYL-COA THIOESTER HYDROLASE YBHC-RELATED"/>
    <property type="match status" value="1"/>
</dbReference>
<proteinExistence type="inferred from homology"/>
<evidence type="ECO:0000256" key="2">
    <source>
        <dbReference type="ARBA" id="ARBA00022801"/>
    </source>
</evidence>
<keyword evidence="3" id="KW-0063">Aspartyl esterase</keyword>
<dbReference type="RefSeq" id="WP_263608457.1">
    <property type="nucleotide sequence ID" value="NZ_JAOVQM010000003.1"/>
</dbReference>
<evidence type="ECO:0000259" key="4">
    <source>
        <dbReference type="Pfam" id="PF01095"/>
    </source>
</evidence>
<evidence type="ECO:0000256" key="1">
    <source>
        <dbReference type="ARBA" id="ARBA00008891"/>
    </source>
</evidence>
<reference evidence="5" key="1">
    <citation type="submission" date="2022-09" db="EMBL/GenBank/DDBJ databases">
        <title>Novel Mycoplasma species identified in domestic and wild animals.</title>
        <authorList>
            <person name="Volokhov D.V."/>
            <person name="Furtak V.A."/>
            <person name="Zagorodnyaya T.A."/>
        </authorList>
    </citation>
    <scope>NUCLEOTIDE SEQUENCE</scope>
    <source>
        <strain evidence="5">Oakley</strain>
    </source>
</reference>
<evidence type="ECO:0000313" key="5">
    <source>
        <dbReference type="EMBL" id="MCV2232271.1"/>
    </source>
</evidence>
<dbReference type="SUPFAM" id="SSF51126">
    <property type="entry name" value="Pectin lyase-like"/>
    <property type="match status" value="1"/>
</dbReference>
<name>A0ABT2Y6A8_9MOLU</name>
<comment type="similarity">
    <text evidence="1">Belongs to the pectinesterase family.</text>
</comment>
<sequence length="296" mass="33319">MKQIKLTPQDDIQAILDSYPLDSKLEVYLSNGFYKQKLTIRHPDLKLIGESHDAIISFDDHALTFHADGLLMNTFRTQTVLIVADHVMLSNLTIENTSGTGPKIGQAIALSSYGNETMIQNCVLKSTQDTVFFGPLPSDLILRYDHILSGLELINRPLRQFIFDSTIIGNIDFIFGGSDAFFDHCTIISNGSGYISAPSTHPKSSFGLVFNGCSFQSLGQYNIVLSRPWRSGGKAIFINSTFNMPIALERYMDWDKPYFEHYEIPYVPHPLSKPLPETMKLSISEIIAEKRFFFTC</sequence>
<organism evidence="5 6">
    <name type="scientific">Paracholeplasma manati</name>
    <dbReference type="NCBI Taxonomy" id="591373"/>
    <lineage>
        <taxon>Bacteria</taxon>
        <taxon>Bacillati</taxon>
        <taxon>Mycoplasmatota</taxon>
        <taxon>Mollicutes</taxon>
        <taxon>Acholeplasmatales</taxon>
        <taxon>Acholeplasmataceae</taxon>
        <taxon>Paracholeplasma</taxon>
    </lineage>
</organism>
<dbReference type="Gene3D" id="2.160.20.10">
    <property type="entry name" value="Single-stranded right-handed beta-helix, Pectin lyase-like"/>
    <property type="match status" value="1"/>
</dbReference>
<dbReference type="EMBL" id="JAOVQM010000003">
    <property type="protein sequence ID" value="MCV2232271.1"/>
    <property type="molecule type" value="Genomic_DNA"/>
</dbReference>